<sequence length="126" mass="13622">MSSRVRRTARDSARGASADDGVKVTVTQGIQVFHDGQTYRDGQSVTVPQTVARRWIRNGWASDSGPSVLRDPRGLASPVIEVEPEAKAGSESQPAKTTHPARVRTGTARRDPRVSRAKAEGDNDDE</sequence>
<reference evidence="2 3" key="1">
    <citation type="journal article" date="2019" name="Emerg. Microbes Infect.">
        <title>Comprehensive subspecies identification of 175 nontuberculous mycobacteria species based on 7547 genomic profiles.</title>
        <authorList>
            <person name="Matsumoto Y."/>
            <person name="Kinjo T."/>
            <person name="Motooka D."/>
            <person name="Nabeya D."/>
            <person name="Jung N."/>
            <person name="Uechi K."/>
            <person name="Horii T."/>
            <person name="Iida T."/>
            <person name="Fujita J."/>
            <person name="Nakamura S."/>
        </authorList>
    </citation>
    <scope>NUCLEOTIDE SEQUENCE [LARGE SCALE GENOMIC DNA]</scope>
    <source>
        <strain evidence="2 3">JCM 15653</strain>
    </source>
</reference>
<evidence type="ECO:0000256" key="1">
    <source>
        <dbReference type="SAM" id="MobiDB-lite"/>
    </source>
</evidence>
<evidence type="ECO:0000313" key="2">
    <source>
        <dbReference type="EMBL" id="BBX91367.1"/>
    </source>
</evidence>
<proteinExistence type="predicted"/>
<feature type="compositionally biased region" description="Basic and acidic residues" evidence="1">
    <location>
        <begin position="108"/>
        <end position="126"/>
    </location>
</feature>
<evidence type="ECO:0000313" key="3">
    <source>
        <dbReference type="Proteomes" id="UP000466683"/>
    </source>
</evidence>
<dbReference type="EMBL" id="AP022579">
    <property type="protein sequence ID" value="BBX91367.1"/>
    <property type="molecule type" value="Genomic_DNA"/>
</dbReference>
<accession>A0ABM7IWX8</accession>
<organism evidence="2 3">
    <name type="scientific">Mycolicibacterium boenickei</name>
    <dbReference type="NCBI Taxonomy" id="146017"/>
    <lineage>
        <taxon>Bacteria</taxon>
        <taxon>Bacillati</taxon>
        <taxon>Actinomycetota</taxon>
        <taxon>Actinomycetes</taxon>
        <taxon>Mycobacteriales</taxon>
        <taxon>Mycobacteriaceae</taxon>
        <taxon>Mycolicibacterium</taxon>
    </lineage>
</organism>
<keyword evidence="3" id="KW-1185">Reference proteome</keyword>
<dbReference type="Proteomes" id="UP000466683">
    <property type="component" value="Chromosome"/>
</dbReference>
<gene>
    <name evidence="2" type="ORF">MBOE_30160</name>
</gene>
<feature type="region of interest" description="Disordered" evidence="1">
    <location>
        <begin position="82"/>
        <end position="126"/>
    </location>
</feature>
<name>A0ABM7IWX8_9MYCO</name>
<feature type="region of interest" description="Disordered" evidence="1">
    <location>
        <begin position="1"/>
        <end position="22"/>
    </location>
</feature>
<protein>
    <submittedName>
        <fullName evidence="2">Uncharacterized protein</fullName>
    </submittedName>
</protein>